<dbReference type="EMBL" id="KZ857501">
    <property type="protein sequence ID" value="RDX41808.1"/>
    <property type="molecule type" value="Genomic_DNA"/>
</dbReference>
<organism evidence="2 3">
    <name type="scientific">Lentinus brumalis</name>
    <dbReference type="NCBI Taxonomy" id="2498619"/>
    <lineage>
        <taxon>Eukaryota</taxon>
        <taxon>Fungi</taxon>
        <taxon>Dikarya</taxon>
        <taxon>Basidiomycota</taxon>
        <taxon>Agaricomycotina</taxon>
        <taxon>Agaricomycetes</taxon>
        <taxon>Polyporales</taxon>
        <taxon>Polyporaceae</taxon>
        <taxon>Lentinus</taxon>
    </lineage>
</organism>
<evidence type="ECO:0000313" key="3">
    <source>
        <dbReference type="Proteomes" id="UP000256964"/>
    </source>
</evidence>
<keyword evidence="3" id="KW-1185">Reference proteome</keyword>
<dbReference type="Proteomes" id="UP000256964">
    <property type="component" value="Unassembled WGS sequence"/>
</dbReference>
<dbReference type="AlphaFoldDB" id="A0A371CND2"/>
<accession>A0A371CND2</accession>
<name>A0A371CND2_9APHY</name>
<evidence type="ECO:0000256" key="1">
    <source>
        <dbReference type="SAM" id="MobiDB-lite"/>
    </source>
</evidence>
<feature type="region of interest" description="Disordered" evidence="1">
    <location>
        <begin position="262"/>
        <end position="283"/>
    </location>
</feature>
<evidence type="ECO:0000313" key="2">
    <source>
        <dbReference type="EMBL" id="RDX41808.1"/>
    </source>
</evidence>
<reference evidence="2 3" key="1">
    <citation type="journal article" date="2018" name="Biotechnol. Biofuels">
        <title>Integrative visual omics of the white-rot fungus Polyporus brumalis exposes the biotechnological potential of its oxidative enzymes for delignifying raw plant biomass.</title>
        <authorList>
            <person name="Miyauchi S."/>
            <person name="Rancon A."/>
            <person name="Drula E."/>
            <person name="Hage H."/>
            <person name="Chaduli D."/>
            <person name="Favel A."/>
            <person name="Grisel S."/>
            <person name="Henrissat B."/>
            <person name="Herpoel-Gimbert I."/>
            <person name="Ruiz-Duenas F.J."/>
            <person name="Chevret D."/>
            <person name="Hainaut M."/>
            <person name="Lin J."/>
            <person name="Wang M."/>
            <person name="Pangilinan J."/>
            <person name="Lipzen A."/>
            <person name="Lesage-Meessen L."/>
            <person name="Navarro D."/>
            <person name="Riley R."/>
            <person name="Grigoriev I.V."/>
            <person name="Zhou S."/>
            <person name="Raouche S."/>
            <person name="Rosso M.N."/>
        </authorList>
    </citation>
    <scope>NUCLEOTIDE SEQUENCE [LARGE SCALE GENOMIC DNA]</scope>
    <source>
        <strain evidence="2 3">BRFM 1820</strain>
    </source>
</reference>
<feature type="region of interest" description="Disordered" evidence="1">
    <location>
        <begin position="1"/>
        <end position="32"/>
    </location>
</feature>
<sequence>MSSSRTNGTPLSGAFSVVPQTTHPAPAPRAQPRQFIPPSLFKFIPPSLDIQSHTPRSNFKFPGPRQIRYGTKVSGVPMAQLLSRSGRPANLEVLHRMIPDFEDHTILETGLRDVELKICWPGYQHLRFSRTIFLDPRRGRGVTCKGELAMKVAEAYYEFLMYAPCYQPREAVAGSPRPLVITPNGPFTIDNLALTLLTHVDRGVFEALVEYIPPPPVVGYYIPGLLLDVPQQVYSSCCPVVATPRLNVPDAYTLHNHPAMVGPHSASSHAQHAHQGASSSRPQSFFVAEGDGRLWPAQW</sequence>
<proteinExistence type="predicted"/>
<feature type="compositionally biased region" description="Polar residues" evidence="1">
    <location>
        <begin position="1"/>
        <end position="10"/>
    </location>
</feature>
<protein>
    <submittedName>
        <fullName evidence="2">Uncharacterized protein</fullName>
    </submittedName>
</protein>
<feature type="compositionally biased region" description="Low complexity" evidence="1">
    <location>
        <begin position="19"/>
        <end position="32"/>
    </location>
</feature>
<dbReference type="OrthoDB" id="2740224at2759"/>
<feature type="compositionally biased region" description="Low complexity" evidence="1">
    <location>
        <begin position="264"/>
        <end position="280"/>
    </location>
</feature>
<gene>
    <name evidence="2" type="ORF">OH76DRAFT_1411804</name>
</gene>